<gene>
    <name evidence="1" type="ORF">ACFSUN_01245</name>
</gene>
<accession>A0ABW5PVR0</accession>
<dbReference type="RefSeq" id="WP_379560046.1">
    <property type="nucleotide sequence ID" value="NZ_JBHUMX010000002.1"/>
</dbReference>
<dbReference type="Proteomes" id="UP001597451">
    <property type="component" value="Unassembled WGS sequence"/>
</dbReference>
<protein>
    <submittedName>
        <fullName evidence="1">Uncharacterized protein</fullName>
    </submittedName>
</protein>
<evidence type="ECO:0000313" key="1">
    <source>
        <dbReference type="EMBL" id="MFD2627413.1"/>
    </source>
</evidence>
<comment type="caution">
    <text evidence="1">The sequence shown here is derived from an EMBL/GenBank/DDBJ whole genome shotgun (WGS) entry which is preliminary data.</text>
</comment>
<keyword evidence="2" id="KW-1185">Reference proteome</keyword>
<evidence type="ECO:0000313" key="2">
    <source>
        <dbReference type="Proteomes" id="UP001597451"/>
    </source>
</evidence>
<proteinExistence type="predicted"/>
<sequence>MELKARLEQLVDGRIKRDDVALLLPDMLAQIGATDAELRDKLIYQTFRIIDEEISNHLQP</sequence>
<organism evidence="1 2">
    <name type="scientific">Oceanobacillus kapialis</name>
    <dbReference type="NCBI Taxonomy" id="481353"/>
    <lineage>
        <taxon>Bacteria</taxon>
        <taxon>Bacillati</taxon>
        <taxon>Bacillota</taxon>
        <taxon>Bacilli</taxon>
        <taxon>Bacillales</taxon>
        <taxon>Bacillaceae</taxon>
        <taxon>Oceanobacillus</taxon>
    </lineage>
</organism>
<dbReference type="EMBL" id="JBHUMX010000002">
    <property type="protein sequence ID" value="MFD2627413.1"/>
    <property type="molecule type" value="Genomic_DNA"/>
</dbReference>
<reference evidence="2" key="1">
    <citation type="journal article" date="2019" name="Int. J. Syst. Evol. Microbiol.">
        <title>The Global Catalogue of Microorganisms (GCM) 10K type strain sequencing project: providing services to taxonomists for standard genome sequencing and annotation.</title>
        <authorList>
            <consortium name="The Broad Institute Genomics Platform"/>
            <consortium name="The Broad Institute Genome Sequencing Center for Infectious Disease"/>
            <person name="Wu L."/>
            <person name="Ma J."/>
        </authorList>
    </citation>
    <scope>NUCLEOTIDE SEQUENCE [LARGE SCALE GENOMIC DNA]</scope>
    <source>
        <strain evidence="2">TISTR 1858</strain>
    </source>
</reference>
<name>A0ABW5PVR0_9BACI</name>